<dbReference type="AlphaFoldDB" id="A0A1F6C3W0"/>
<sequence>MAEERGATLVGGVEAEIRGLVKDVAELKGEFRQMDKRMSNVETAINDLRKDNRQSFNWMVGMWLTTILAIISMSLTILSRLK</sequence>
<comment type="caution">
    <text evidence="3">The sequence shown here is derived from an EMBL/GenBank/DDBJ whole genome shotgun (WGS) entry which is preliminary data.</text>
</comment>
<keyword evidence="2" id="KW-0812">Transmembrane</keyword>
<name>A0A1F6C3W0_HANXR</name>
<feature type="coiled-coil region" evidence="1">
    <location>
        <begin position="24"/>
        <end position="51"/>
    </location>
</feature>
<dbReference type="EMBL" id="MFKF01000427">
    <property type="protein sequence ID" value="OGG43712.1"/>
    <property type="molecule type" value="Genomic_DNA"/>
</dbReference>
<evidence type="ECO:0000256" key="1">
    <source>
        <dbReference type="SAM" id="Coils"/>
    </source>
</evidence>
<feature type="transmembrane region" description="Helical" evidence="2">
    <location>
        <begin position="56"/>
        <end position="78"/>
    </location>
</feature>
<proteinExistence type="predicted"/>
<evidence type="ECO:0000313" key="3">
    <source>
        <dbReference type="EMBL" id="OGG43712.1"/>
    </source>
</evidence>
<keyword evidence="2" id="KW-1133">Transmembrane helix</keyword>
<evidence type="ECO:0000313" key="4">
    <source>
        <dbReference type="Proteomes" id="UP000178606"/>
    </source>
</evidence>
<dbReference type="Proteomes" id="UP000178606">
    <property type="component" value="Unassembled WGS sequence"/>
</dbReference>
<protein>
    <submittedName>
        <fullName evidence="3">Uncharacterized protein</fullName>
    </submittedName>
</protein>
<gene>
    <name evidence="3" type="ORF">A3F84_27360</name>
</gene>
<evidence type="ECO:0000256" key="2">
    <source>
        <dbReference type="SAM" id="Phobius"/>
    </source>
</evidence>
<dbReference type="Gene3D" id="1.20.5.170">
    <property type="match status" value="1"/>
</dbReference>
<accession>A0A1F6C3W0</accession>
<keyword evidence="2" id="KW-0472">Membrane</keyword>
<reference evidence="3 4" key="1">
    <citation type="journal article" date="2016" name="Nat. Commun.">
        <title>Thousands of microbial genomes shed light on interconnected biogeochemical processes in an aquifer system.</title>
        <authorList>
            <person name="Anantharaman K."/>
            <person name="Brown C.T."/>
            <person name="Hug L.A."/>
            <person name="Sharon I."/>
            <person name="Castelle C.J."/>
            <person name="Probst A.J."/>
            <person name="Thomas B.C."/>
            <person name="Singh A."/>
            <person name="Wilkins M.J."/>
            <person name="Karaoz U."/>
            <person name="Brodie E.L."/>
            <person name="Williams K.H."/>
            <person name="Hubbard S.S."/>
            <person name="Banfield J.F."/>
        </authorList>
    </citation>
    <scope>NUCLEOTIDE SEQUENCE [LARGE SCALE GENOMIC DNA]</scope>
    <source>
        <strain evidence="4">RIFCSPLOWO2_12_FULL_64_10</strain>
    </source>
</reference>
<organism evidence="3 4">
    <name type="scientific">Handelsmanbacteria sp. (strain RIFCSPLOWO2_12_FULL_64_10)</name>
    <dbReference type="NCBI Taxonomy" id="1817868"/>
    <lineage>
        <taxon>Bacteria</taxon>
        <taxon>Candidatus Handelsmaniibacteriota</taxon>
    </lineage>
</organism>
<keyword evidence="1" id="KW-0175">Coiled coil</keyword>